<name>A0A2A2JVY8_9BILA</name>
<evidence type="ECO:0000256" key="6">
    <source>
        <dbReference type="RuleBase" id="RU000680"/>
    </source>
</evidence>
<keyword evidence="7" id="KW-1133">Transmembrane helix</keyword>
<keyword evidence="7" id="KW-0812">Transmembrane</keyword>
<keyword evidence="5 6" id="KW-0472">Membrane</keyword>
<dbReference type="InterPro" id="IPR001612">
    <property type="entry name" value="Caveolin"/>
</dbReference>
<evidence type="ECO:0000313" key="8">
    <source>
        <dbReference type="EMBL" id="PAV65752.1"/>
    </source>
</evidence>
<dbReference type="PANTHER" id="PTHR10844">
    <property type="entry name" value="CAVEOLIN"/>
    <property type="match status" value="1"/>
</dbReference>
<feature type="transmembrane region" description="Helical" evidence="7">
    <location>
        <begin position="170"/>
        <end position="192"/>
    </location>
</feature>
<evidence type="ECO:0000256" key="3">
    <source>
        <dbReference type="ARBA" id="ARBA00022475"/>
    </source>
</evidence>
<dbReference type="STRING" id="2018661.A0A2A2JVY8"/>
<evidence type="ECO:0000256" key="4">
    <source>
        <dbReference type="ARBA" id="ARBA00023034"/>
    </source>
</evidence>
<comment type="similarity">
    <text evidence="2 6">Belongs to the caveolin family.</text>
</comment>
<evidence type="ECO:0000313" key="9">
    <source>
        <dbReference type="Proteomes" id="UP000218231"/>
    </source>
</evidence>
<keyword evidence="3 6" id="KW-1003">Cell membrane</keyword>
<reference evidence="8 9" key="1">
    <citation type="journal article" date="2017" name="Curr. Biol.">
        <title>Genome architecture and evolution of a unichromosomal asexual nematode.</title>
        <authorList>
            <person name="Fradin H."/>
            <person name="Zegar C."/>
            <person name="Gutwein M."/>
            <person name="Lucas J."/>
            <person name="Kovtun M."/>
            <person name="Corcoran D."/>
            <person name="Baugh L.R."/>
            <person name="Kiontke K."/>
            <person name="Gunsalus K."/>
            <person name="Fitch D.H."/>
            <person name="Piano F."/>
        </authorList>
    </citation>
    <scope>NUCLEOTIDE SEQUENCE [LARGE SCALE GENOMIC DNA]</scope>
    <source>
        <strain evidence="8">PF1309</strain>
    </source>
</reference>
<dbReference type="GO" id="GO:0005901">
    <property type="term" value="C:caveola"/>
    <property type="evidence" value="ECO:0007669"/>
    <property type="project" value="UniProtKB-SubCell"/>
</dbReference>
<dbReference type="GO" id="GO:0070836">
    <property type="term" value="P:caveola assembly"/>
    <property type="evidence" value="ECO:0007669"/>
    <property type="project" value="InterPro"/>
</dbReference>
<keyword evidence="4 6" id="KW-0333">Golgi apparatus</keyword>
<dbReference type="EMBL" id="LIAE01010198">
    <property type="protein sequence ID" value="PAV65752.1"/>
    <property type="molecule type" value="Genomic_DNA"/>
</dbReference>
<protein>
    <recommendedName>
        <fullName evidence="6">Caveolin</fullName>
    </recommendedName>
</protein>
<evidence type="ECO:0000256" key="5">
    <source>
        <dbReference type="ARBA" id="ARBA00023136"/>
    </source>
</evidence>
<organism evidence="8 9">
    <name type="scientific">Diploscapter pachys</name>
    <dbReference type="NCBI Taxonomy" id="2018661"/>
    <lineage>
        <taxon>Eukaryota</taxon>
        <taxon>Metazoa</taxon>
        <taxon>Ecdysozoa</taxon>
        <taxon>Nematoda</taxon>
        <taxon>Chromadorea</taxon>
        <taxon>Rhabditida</taxon>
        <taxon>Rhabditina</taxon>
        <taxon>Rhabditomorpha</taxon>
        <taxon>Rhabditoidea</taxon>
        <taxon>Rhabditidae</taxon>
        <taxon>Diploscapter</taxon>
    </lineage>
</organism>
<evidence type="ECO:0000256" key="7">
    <source>
        <dbReference type="SAM" id="Phobius"/>
    </source>
</evidence>
<dbReference type="Pfam" id="PF01146">
    <property type="entry name" value="Caveolin"/>
    <property type="match status" value="1"/>
</dbReference>
<keyword evidence="9" id="KW-1185">Reference proteome</keyword>
<proteinExistence type="inferred from homology"/>
<dbReference type="GO" id="GO:0000139">
    <property type="term" value="C:Golgi membrane"/>
    <property type="evidence" value="ECO:0007669"/>
    <property type="project" value="UniProtKB-SubCell"/>
</dbReference>
<evidence type="ECO:0000256" key="2">
    <source>
        <dbReference type="ARBA" id="ARBA00010988"/>
    </source>
</evidence>
<dbReference type="AlphaFoldDB" id="A0A2A2JVY8"/>
<accession>A0A2A2JVY8</accession>
<comment type="caution">
    <text evidence="8">The sequence shown here is derived from an EMBL/GenBank/DDBJ whole genome shotgun (WGS) entry which is preliminary data.</text>
</comment>
<sequence length="209" mass="23610">MFLLSVPSGYIFSSAAPSSNVLSWFVFKKKPAAEVVAETTEEGNVEKPKKKCWWSKGKCEGEQKDEHISIGINLVDRDEKAINEHVKFAFEDVFGEADTQHSWDCVWRLIYRIFTWTRLFFYRLFALLVGIPAALIFGLLYAIFIVLNTFACIPLGKLLTIPGNWIAKAWNWLVHALIDPLASAVGLIFSSFTIRKYGINSQPTDPCVA</sequence>
<comment type="subcellular location">
    <subcellularLocation>
        <location evidence="1 6">Cell membrane</location>
        <topology evidence="1 6">Peripheral membrane protein</topology>
    </subcellularLocation>
    <subcellularLocation>
        <location evidence="6">Golgi apparatus membrane</location>
        <topology evidence="6">Peripheral membrane protein</topology>
    </subcellularLocation>
    <subcellularLocation>
        <location evidence="6">Membrane</location>
        <location evidence="6">Caveola</location>
        <topology evidence="6">Peripheral membrane protein</topology>
    </subcellularLocation>
</comment>
<dbReference type="PANTHER" id="PTHR10844:SF21">
    <property type="entry name" value="CAVEOLIN-1"/>
    <property type="match status" value="1"/>
</dbReference>
<dbReference type="OrthoDB" id="5917823at2759"/>
<dbReference type="Proteomes" id="UP000218231">
    <property type="component" value="Unassembled WGS sequence"/>
</dbReference>
<evidence type="ECO:0000256" key="1">
    <source>
        <dbReference type="ARBA" id="ARBA00004202"/>
    </source>
</evidence>
<gene>
    <name evidence="8" type="ORF">WR25_19707</name>
</gene>
<comment type="function">
    <text evidence="6">May act as a scaffolding protein within caveolar membranes. Interacts directly with G-protein alpha subunits and can functionally regulate their activity.</text>
</comment>
<feature type="transmembrane region" description="Helical" evidence="7">
    <location>
        <begin position="120"/>
        <end position="150"/>
    </location>
</feature>
<dbReference type="GO" id="GO:0060090">
    <property type="term" value="F:molecular adaptor activity"/>
    <property type="evidence" value="ECO:0007669"/>
    <property type="project" value="TreeGrafter"/>
</dbReference>